<organism evidence="2 3">
    <name type="scientific">Xenorhabdus innexi</name>
    <dbReference type="NCBI Taxonomy" id="290109"/>
    <lineage>
        <taxon>Bacteria</taxon>
        <taxon>Pseudomonadati</taxon>
        <taxon>Pseudomonadota</taxon>
        <taxon>Gammaproteobacteria</taxon>
        <taxon>Enterobacterales</taxon>
        <taxon>Morganellaceae</taxon>
        <taxon>Xenorhabdus</taxon>
    </lineage>
</organism>
<sequence>MLATMKIHLTPAEQKRALELMHDTTRDSRVCDRIKAVLLASEGWTSQMIAQALRLDWLTTFRF</sequence>
<evidence type="ECO:0000313" key="1">
    <source>
        <dbReference type="EMBL" id="PHM38366.1"/>
    </source>
</evidence>
<accession>A0A1N6MVQ7</accession>
<evidence type="ECO:0000313" key="2">
    <source>
        <dbReference type="EMBL" id="SIP72910.1"/>
    </source>
</evidence>
<keyword evidence="1" id="KW-0540">Nuclease</keyword>
<keyword evidence="1" id="KW-0378">Hydrolase</keyword>
<dbReference type="AlphaFoldDB" id="A0A1N6MVQ7"/>
<protein>
    <submittedName>
        <fullName evidence="1">DDE endonuclease</fullName>
    </submittedName>
    <submittedName>
        <fullName evidence="2">Transposase</fullName>
    </submittedName>
</protein>
<dbReference type="EMBL" id="FTLG01000077">
    <property type="protein sequence ID" value="SIP72910.1"/>
    <property type="molecule type" value="Genomic_DNA"/>
</dbReference>
<dbReference type="Proteomes" id="UP000224871">
    <property type="component" value="Unassembled WGS sequence"/>
</dbReference>
<evidence type="ECO:0000313" key="3">
    <source>
        <dbReference type="Proteomes" id="UP000196435"/>
    </source>
</evidence>
<dbReference type="SUPFAM" id="SSF46689">
    <property type="entry name" value="Homeodomain-like"/>
    <property type="match status" value="1"/>
</dbReference>
<dbReference type="Proteomes" id="UP000196435">
    <property type="component" value="Unassembled WGS sequence"/>
</dbReference>
<dbReference type="EMBL" id="NIBU01000003">
    <property type="protein sequence ID" value="PHM38366.1"/>
    <property type="molecule type" value="Genomic_DNA"/>
</dbReference>
<reference evidence="1 4" key="3">
    <citation type="journal article" date="2017" name="Nat. Microbiol.">
        <title>Natural product diversity associated with the nematode symbionts Photorhabdus and Xenorhabdus.</title>
        <authorList>
            <person name="Tobias N.J."/>
            <person name="Wolff H."/>
            <person name="Djahanschiri B."/>
            <person name="Grundmann F."/>
            <person name="Kronenwerth M."/>
            <person name="Shi Y.M."/>
            <person name="Simonyi S."/>
            <person name="Grun P."/>
            <person name="Shapiro-Ilan D."/>
            <person name="Pidot S.J."/>
            <person name="Stinear T.P."/>
            <person name="Ebersberger I."/>
            <person name="Bode H.B."/>
        </authorList>
    </citation>
    <scope>NUCLEOTIDE SEQUENCE [LARGE SCALE GENOMIC DNA]</scope>
    <source>
        <strain evidence="1 4">DSM 16336</strain>
    </source>
</reference>
<keyword evidence="4" id="KW-1185">Reference proteome</keyword>
<reference evidence="3" key="1">
    <citation type="submission" date="2016-12" db="EMBL/GenBank/DDBJ databases">
        <authorList>
            <person name="Gaudriault S."/>
        </authorList>
    </citation>
    <scope>NUCLEOTIDE SEQUENCE [LARGE SCALE GENOMIC DNA]</scope>
    <source>
        <strain evidence="3">HGB1681 (deposited as PTA-6826 in the American Type Culture Collection)</strain>
    </source>
</reference>
<proteinExistence type="predicted"/>
<reference evidence="2" key="2">
    <citation type="submission" date="2016-12" db="EMBL/GenBank/DDBJ databases">
        <authorList>
            <person name="Song W.-J."/>
            <person name="Kurnit D.M."/>
        </authorList>
    </citation>
    <scope>NUCLEOTIDE SEQUENCE [LARGE SCALE GENOMIC DNA]</scope>
    <source>
        <strain evidence="2">HGB1681</strain>
    </source>
</reference>
<dbReference type="GO" id="GO:0004519">
    <property type="term" value="F:endonuclease activity"/>
    <property type="evidence" value="ECO:0007669"/>
    <property type="project" value="UniProtKB-KW"/>
</dbReference>
<keyword evidence="1" id="KW-0255">Endonuclease</keyword>
<evidence type="ECO:0000313" key="4">
    <source>
        <dbReference type="Proteomes" id="UP000224871"/>
    </source>
</evidence>
<gene>
    <name evidence="1" type="ORF">Xinn_00488</name>
    <name evidence="2" type="ORF">XIS1_1680147</name>
</gene>
<dbReference type="InterPro" id="IPR009057">
    <property type="entry name" value="Homeodomain-like_sf"/>
</dbReference>
<name>A0A1N6MVQ7_9GAMM</name>